<proteinExistence type="predicted"/>
<feature type="region of interest" description="Disordered" evidence="1">
    <location>
        <begin position="185"/>
        <end position="220"/>
    </location>
</feature>
<feature type="region of interest" description="Disordered" evidence="1">
    <location>
        <begin position="1"/>
        <end position="51"/>
    </location>
</feature>
<evidence type="ECO:0000313" key="3">
    <source>
        <dbReference type="Proteomes" id="UP000302218"/>
    </source>
</evidence>
<organism evidence="2 3">
    <name type="scientific">Natrinema versiforme</name>
    <dbReference type="NCBI Taxonomy" id="88724"/>
    <lineage>
        <taxon>Archaea</taxon>
        <taxon>Methanobacteriati</taxon>
        <taxon>Methanobacteriota</taxon>
        <taxon>Stenosarchaea group</taxon>
        <taxon>Halobacteria</taxon>
        <taxon>Halobacteriales</taxon>
        <taxon>Natrialbaceae</taxon>
        <taxon>Natrinema</taxon>
    </lineage>
</organism>
<feature type="compositionally biased region" description="Basic and acidic residues" evidence="1">
    <location>
        <begin position="210"/>
        <end position="220"/>
    </location>
</feature>
<evidence type="ECO:0000313" key="2">
    <source>
        <dbReference type="EMBL" id="QCS44262.1"/>
    </source>
</evidence>
<dbReference type="EMBL" id="CP040330">
    <property type="protein sequence ID" value="QCS44262.1"/>
    <property type="molecule type" value="Genomic_DNA"/>
</dbReference>
<sequence length="220" mass="24041">MASERNPGGRTADRSRGGASGDRLIHTMPDETESTTDRDGATSKYAGNPDGERFTKISGAEYDRVNEFLKARTSFTAREWAIARACQDFRTPTGVPMQTVGENLPDLVPFMDDTYSGQSVGSAKHRFDEKVQNAANTMLYGALSGFYTADELDAILYEAVETAKLLIETEGGTIDLETEERVESRLAESMREVRATSREVSAELAGESDSENRGTEASED</sequence>
<protein>
    <submittedName>
        <fullName evidence="2">Uncharacterized protein</fullName>
    </submittedName>
</protein>
<feature type="compositionally biased region" description="Basic and acidic residues" evidence="1">
    <location>
        <begin position="185"/>
        <end position="201"/>
    </location>
</feature>
<dbReference type="Pfam" id="PF19122">
    <property type="entry name" value="DUF5806"/>
    <property type="match status" value="1"/>
</dbReference>
<accession>A0A4P8WM61</accession>
<dbReference type="InterPro" id="IPR043829">
    <property type="entry name" value="DUF5806"/>
</dbReference>
<feature type="compositionally biased region" description="Basic and acidic residues" evidence="1">
    <location>
        <begin position="23"/>
        <end position="41"/>
    </location>
</feature>
<dbReference type="OrthoDB" id="116506at2157"/>
<gene>
    <name evidence="2" type="ORF">FEJ81_03740</name>
</gene>
<reference evidence="3" key="1">
    <citation type="submission" date="2019-05" db="EMBL/GenBank/DDBJ databases">
        <title>Genome sequence and methylation pattern of the halophilic Archaeon Natrinema versiforme BOL5-4.</title>
        <authorList>
            <person name="DasSarma P."/>
            <person name="Anton B.P."/>
            <person name="DasSarma S.L."/>
            <person name="Martinez F.L."/>
            <person name="Guzman D."/>
            <person name="Roberts R.J."/>
            <person name="DasSarma S."/>
        </authorList>
    </citation>
    <scope>NUCLEOTIDE SEQUENCE [LARGE SCALE GENOMIC DNA]</scope>
    <source>
        <strain evidence="3">BOL5-4</strain>
    </source>
</reference>
<dbReference type="AlphaFoldDB" id="A0A4P8WM61"/>
<dbReference type="KEGG" id="nvr:FEJ81_03740"/>
<dbReference type="Proteomes" id="UP000302218">
    <property type="component" value="Chromosome"/>
</dbReference>
<evidence type="ECO:0000256" key="1">
    <source>
        <dbReference type="SAM" id="MobiDB-lite"/>
    </source>
</evidence>
<name>A0A4P8WM61_9EURY</name>